<evidence type="ECO:0000313" key="2">
    <source>
        <dbReference type="EMBL" id="BAR95152.1"/>
    </source>
</evidence>
<keyword evidence="1" id="KW-0472">Membrane</keyword>
<dbReference type="Proteomes" id="UP000067008">
    <property type="component" value="Chromosome 2"/>
</dbReference>
<sequence length="37" mass="4444">MSRFKDFAFFFPFTAFSLMLSHLLSRVYFRRNGHLVG</sequence>
<feature type="transmembrane region" description="Helical" evidence="1">
    <location>
        <begin position="7"/>
        <end position="29"/>
    </location>
</feature>
<protein>
    <submittedName>
        <fullName evidence="2">Uncharacterized protein</fullName>
    </submittedName>
</protein>
<accession>A0AAD1F6J7</accession>
<reference evidence="2 3" key="1">
    <citation type="submission" date="2015-07" db="EMBL/GenBank/DDBJ databases">
        <title>Complete genome sequence of Prevotella intermedia strain 17-2.</title>
        <authorList>
            <person name="Nambu T."/>
        </authorList>
    </citation>
    <scope>NUCLEOTIDE SEQUENCE [LARGE SCALE GENOMIC DNA]</scope>
    <source>
        <strain evidence="2 3">17-2</strain>
    </source>
</reference>
<gene>
    <name evidence="2" type="ORF">PI172_0424</name>
</gene>
<keyword evidence="1" id="KW-1133">Transmembrane helix</keyword>
<evidence type="ECO:0000313" key="3">
    <source>
        <dbReference type="Proteomes" id="UP000067008"/>
    </source>
</evidence>
<name>A0AAD1F6J7_PREIN</name>
<dbReference type="EMBL" id="AP014925">
    <property type="protein sequence ID" value="BAR95152.1"/>
    <property type="molecule type" value="Genomic_DNA"/>
</dbReference>
<proteinExistence type="predicted"/>
<organism evidence="2 3">
    <name type="scientific">Prevotella intermedia</name>
    <dbReference type="NCBI Taxonomy" id="28131"/>
    <lineage>
        <taxon>Bacteria</taxon>
        <taxon>Pseudomonadati</taxon>
        <taxon>Bacteroidota</taxon>
        <taxon>Bacteroidia</taxon>
        <taxon>Bacteroidales</taxon>
        <taxon>Prevotellaceae</taxon>
        <taxon>Prevotella</taxon>
    </lineage>
</organism>
<dbReference type="AlphaFoldDB" id="A0AAD1F6J7"/>
<keyword evidence="1" id="KW-0812">Transmembrane</keyword>
<evidence type="ECO:0000256" key="1">
    <source>
        <dbReference type="SAM" id="Phobius"/>
    </source>
</evidence>